<accession>A0A3S0K576</accession>
<gene>
    <name evidence="2" type="ORF">EJ903_10635</name>
</gene>
<name>A0A3S0K576_9PROT</name>
<keyword evidence="3" id="KW-1185">Reference proteome</keyword>
<sequence>MLIETFADLICPWCYIGKGRLARALDLRPGIPLEIRWQPFQLNPDMPPGGMARSDYLALKFGGAERARQIHRMVEETAERDGLPLALDRIRRTPNSFDAHRAIRIAAQSGHGNVMADALFAAYFVQGLDISDHEVLAAVAVGVGLNGDAMKASLAAGTESAAVQSADALARHMGLQAVPCYIFNRRYALSGAQEPASFLPLLDLGVVESANASTPVSG</sequence>
<dbReference type="OrthoDB" id="9799122at2"/>
<feature type="domain" description="DSBA-like thioredoxin" evidence="1">
    <location>
        <begin position="3"/>
        <end position="198"/>
    </location>
</feature>
<proteinExistence type="predicted"/>
<evidence type="ECO:0000313" key="3">
    <source>
        <dbReference type="Proteomes" id="UP000277007"/>
    </source>
</evidence>
<dbReference type="AlphaFoldDB" id="A0A3S0K576"/>
<dbReference type="PANTHER" id="PTHR13887:SF41">
    <property type="entry name" value="THIOREDOXIN SUPERFAMILY PROTEIN"/>
    <property type="match status" value="1"/>
</dbReference>
<evidence type="ECO:0000313" key="2">
    <source>
        <dbReference type="EMBL" id="RTR20570.1"/>
    </source>
</evidence>
<dbReference type="InterPro" id="IPR036249">
    <property type="entry name" value="Thioredoxin-like_sf"/>
</dbReference>
<comment type="caution">
    <text evidence="2">The sequence shown here is derived from an EMBL/GenBank/DDBJ whole genome shotgun (WGS) entry which is preliminary data.</text>
</comment>
<dbReference type="CDD" id="cd03024">
    <property type="entry name" value="DsbA_FrnE"/>
    <property type="match status" value="1"/>
</dbReference>
<dbReference type="Gene3D" id="3.40.30.10">
    <property type="entry name" value="Glutaredoxin"/>
    <property type="match status" value="1"/>
</dbReference>
<dbReference type="PANTHER" id="PTHR13887">
    <property type="entry name" value="GLUTATHIONE S-TRANSFERASE KAPPA"/>
    <property type="match status" value="1"/>
</dbReference>
<evidence type="ECO:0000259" key="1">
    <source>
        <dbReference type="Pfam" id="PF01323"/>
    </source>
</evidence>
<organism evidence="2 3">
    <name type="scientific">Azospirillum griseum</name>
    <dbReference type="NCBI Taxonomy" id="2496639"/>
    <lineage>
        <taxon>Bacteria</taxon>
        <taxon>Pseudomonadati</taxon>
        <taxon>Pseudomonadota</taxon>
        <taxon>Alphaproteobacteria</taxon>
        <taxon>Rhodospirillales</taxon>
        <taxon>Azospirillaceae</taxon>
        <taxon>Azospirillum</taxon>
    </lineage>
</organism>
<dbReference type="InterPro" id="IPR001853">
    <property type="entry name" value="DSBA-like_thioredoxin_dom"/>
</dbReference>
<reference evidence="2 3" key="1">
    <citation type="submission" date="2018-12" db="EMBL/GenBank/DDBJ databases">
        <authorList>
            <person name="Yang Y."/>
        </authorList>
    </citation>
    <scope>NUCLEOTIDE SEQUENCE [LARGE SCALE GENOMIC DNA]</scope>
    <source>
        <strain evidence="2 3">L-25-5w-1</strain>
    </source>
</reference>
<protein>
    <submittedName>
        <fullName evidence="2">DsbA family oxidoreductase</fullName>
    </submittedName>
</protein>
<dbReference type="GO" id="GO:0016491">
    <property type="term" value="F:oxidoreductase activity"/>
    <property type="evidence" value="ECO:0007669"/>
    <property type="project" value="InterPro"/>
</dbReference>
<dbReference type="RefSeq" id="WP_126614939.1">
    <property type="nucleotide sequence ID" value="NZ_JBHUCY010000077.1"/>
</dbReference>
<dbReference type="Proteomes" id="UP000277007">
    <property type="component" value="Unassembled WGS sequence"/>
</dbReference>
<dbReference type="EMBL" id="RXMA01000008">
    <property type="protein sequence ID" value="RTR20570.1"/>
    <property type="molecule type" value="Genomic_DNA"/>
</dbReference>
<dbReference type="Pfam" id="PF01323">
    <property type="entry name" value="DSBA"/>
    <property type="match status" value="1"/>
</dbReference>
<dbReference type="SUPFAM" id="SSF52833">
    <property type="entry name" value="Thioredoxin-like"/>
    <property type="match status" value="1"/>
</dbReference>